<evidence type="ECO:0000256" key="1">
    <source>
        <dbReference type="SAM" id="MobiDB-lite"/>
    </source>
</evidence>
<dbReference type="EMBL" id="SFCI01001826">
    <property type="protein sequence ID" value="TFY74884.1"/>
    <property type="molecule type" value="Genomic_DNA"/>
</dbReference>
<feature type="transmembrane region" description="Helical" evidence="2">
    <location>
        <begin position="112"/>
        <end position="135"/>
    </location>
</feature>
<protein>
    <recommendedName>
        <fullName evidence="3">DUF6535 domain-containing protein</fullName>
    </recommendedName>
</protein>
<feature type="transmembrane region" description="Helical" evidence="2">
    <location>
        <begin position="273"/>
        <end position="291"/>
    </location>
</feature>
<organism evidence="4 5">
    <name type="scientific">Hericium alpestre</name>
    <dbReference type="NCBI Taxonomy" id="135208"/>
    <lineage>
        <taxon>Eukaryota</taxon>
        <taxon>Fungi</taxon>
        <taxon>Dikarya</taxon>
        <taxon>Basidiomycota</taxon>
        <taxon>Agaricomycotina</taxon>
        <taxon>Agaricomycetes</taxon>
        <taxon>Russulales</taxon>
        <taxon>Hericiaceae</taxon>
        <taxon>Hericium</taxon>
    </lineage>
</organism>
<evidence type="ECO:0000313" key="4">
    <source>
        <dbReference type="EMBL" id="TFY74884.1"/>
    </source>
</evidence>
<accession>A0A4Y9ZKA4</accession>
<dbReference type="Proteomes" id="UP000298061">
    <property type="component" value="Unassembled WGS sequence"/>
</dbReference>
<gene>
    <name evidence="4" type="ORF">EWM64_g9129</name>
</gene>
<dbReference type="OrthoDB" id="3235960at2759"/>
<comment type="caution">
    <text evidence="4">The sequence shown here is derived from an EMBL/GenBank/DDBJ whole genome shotgun (WGS) entry which is preliminary data.</text>
</comment>
<reference evidence="4 5" key="1">
    <citation type="submission" date="2019-02" db="EMBL/GenBank/DDBJ databases">
        <title>Genome sequencing of the rare red list fungi Hericium alpestre (H. flagellum).</title>
        <authorList>
            <person name="Buettner E."/>
            <person name="Kellner H."/>
        </authorList>
    </citation>
    <scope>NUCLEOTIDE SEQUENCE [LARGE SCALE GENOMIC DNA]</scope>
    <source>
        <strain evidence="4 5">DSM 108284</strain>
    </source>
</reference>
<dbReference type="Pfam" id="PF20153">
    <property type="entry name" value="DUF6535"/>
    <property type="match status" value="1"/>
</dbReference>
<dbReference type="STRING" id="135208.A0A4Y9ZKA4"/>
<keyword evidence="2" id="KW-1133">Transmembrane helix</keyword>
<dbReference type="AlphaFoldDB" id="A0A4Y9ZKA4"/>
<feature type="domain" description="DUF6535" evidence="3">
    <location>
        <begin position="88"/>
        <end position="268"/>
    </location>
</feature>
<keyword evidence="2" id="KW-0472">Membrane</keyword>
<evidence type="ECO:0000259" key="3">
    <source>
        <dbReference type="Pfam" id="PF20153"/>
    </source>
</evidence>
<feature type="transmembrane region" description="Helical" evidence="2">
    <location>
        <begin position="244"/>
        <end position="267"/>
    </location>
</feature>
<evidence type="ECO:0000313" key="5">
    <source>
        <dbReference type="Proteomes" id="UP000298061"/>
    </source>
</evidence>
<evidence type="ECO:0000256" key="2">
    <source>
        <dbReference type="SAM" id="Phobius"/>
    </source>
</evidence>
<feature type="transmembrane region" description="Helical" evidence="2">
    <location>
        <begin position="188"/>
        <end position="207"/>
    </location>
</feature>
<keyword evidence="5" id="KW-1185">Reference proteome</keyword>
<sequence length="341" mass="38389">MGNDFFEKESADLAALEAGEREGSEFHVQQRHSAPSMPRQNAQTKRATDVPSESLVDIWIAGNNMHDYEQKYPADEIYEEMGPNARVWRVYLDEAEAFDNDMIEGWKDTIDVLLVFAGLFSGVVSTFVVQTALALQPDYGQITASLLTELVSLQRTVALGQSVDAVPHSVLNVTSAFSAAGTDRWVNALWFTSLSFSLATALISVLVKQWLQHYVSAVSGVASERVHIRQFRFHGLEKWHVRGIIGWLPVLMHLSLMIFFMGLVVFLHPLDVAIPWVVTGIAILAYLTYFVTNMLPLLCPDCPYKTPLTYYMNLLFHQGSRLMIYLSEKTWEAYIGSWSLS</sequence>
<dbReference type="InterPro" id="IPR045338">
    <property type="entry name" value="DUF6535"/>
</dbReference>
<name>A0A4Y9ZKA4_9AGAM</name>
<keyword evidence="2" id="KW-0812">Transmembrane</keyword>
<proteinExistence type="predicted"/>
<feature type="region of interest" description="Disordered" evidence="1">
    <location>
        <begin position="18"/>
        <end position="50"/>
    </location>
</feature>